<dbReference type="Proteomes" id="UP001597459">
    <property type="component" value="Unassembled WGS sequence"/>
</dbReference>
<comment type="caution">
    <text evidence="2">The sequence shown here is derived from an EMBL/GenBank/DDBJ whole genome shotgun (WGS) entry which is preliminary data.</text>
</comment>
<feature type="transmembrane region" description="Helical" evidence="1">
    <location>
        <begin position="24"/>
        <end position="46"/>
    </location>
</feature>
<keyword evidence="1" id="KW-0812">Transmembrane</keyword>
<organism evidence="2 3">
    <name type="scientific">Aquimarina hainanensis</name>
    <dbReference type="NCBI Taxonomy" id="1578017"/>
    <lineage>
        <taxon>Bacteria</taxon>
        <taxon>Pseudomonadati</taxon>
        <taxon>Bacteroidota</taxon>
        <taxon>Flavobacteriia</taxon>
        <taxon>Flavobacteriales</taxon>
        <taxon>Flavobacteriaceae</taxon>
        <taxon>Aquimarina</taxon>
    </lineage>
</organism>
<evidence type="ECO:0000313" key="3">
    <source>
        <dbReference type="Proteomes" id="UP001597459"/>
    </source>
</evidence>
<gene>
    <name evidence="2" type="ORF">ACFSTE_05910</name>
</gene>
<evidence type="ECO:0000313" key="2">
    <source>
        <dbReference type="EMBL" id="MFD2590359.1"/>
    </source>
</evidence>
<keyword evidence="3" id="KW-1185">Reference proteome</keyword>
<keyword evidence="1" id="KW-1133">Transmembrane helix</keyword>
<reference evidence="3" key="1">
    <citation type="journal article" date="2019" name="Int. J. Syst. Evol. Microbiol.">
        <title>The Global Catalogue of Microorganisms (GCM) 10K type strain sequencing project: providing services to taxonomists for standard genome sequencing and annotation.</title>
        <authorList>
            <consortium name="The Broad Institute Genomics Platform"/>
            <consortium name="The Broad Institute Genome Sequencing Center for Infectious Disease"/>
            <person name="Wu L."/>
            <person name="Ma J."/>
        </authorList>
    </citation>
    <scope>NUCLEOTIDE SEQUENCE [LARGE SCALE GENOMIC DNA]</scope>
    <source>
        <strain evidence="3">KCTC 42423</strain>
    </source>
</reference>
<feature type="transmembrane region" description="Helical" evidence="1">
    <location>
        <begin position="103"/>
        <end position="122"/>
    </location>
</feature>
<feature type="transmembrane region" description="Helical" evidence="1">
    <location>
        <begin position="66"/>
        <end position="91"/>
    </location>
</feature>
<accession>A0ABW5N604</accession>
<dbReference type="RefSeq" id="WP_378298035.1">
    <property type="nucleotide sequence ID" value="NZ_JBHULX010000004.1"/>
</dbReference>
<name>A0ABW5N604_9FLAO</name>
<sequence length="217" mass="24653">MKKPEKKKQQNSKLIKTKFNTQTIGIKTINVLLIICAIAGVIAPFLHIFFSKESTTKVFSFNNARIFFYSVGIPFTLFVSSLLLSFLSNLILIPAIKITIRTISLIFISVSTYYLIWIFWAKKDFNPILYYSIMVITALIFSLAITRFIQYVSKSTIKLAIISNQIPDLDKKIKTVNEIANIMPEKDGIITYKTLVDVTGDKLTESVSKIKQGLNHE</sequence>
<protein>
    <submittedName>
        <fullName evidence="2">Uncharacterized protein</fullName>
    </submittedName>
</protein>
<dbReference type="EMBL" id="JBHULX010000004">
    <property type="protein sequence ID" value="MFD2590359.1"/>
    <property type="molecule type" value="Genomic_DNA"/>
</dbReference>
<feature type="transmembrane region" description="Helical" evidence="1">
    <location>
        <begin position="128"/>
        <end position="149"/>
    </location>
</feature>
<keyword evidence="1" id="KW-0472">Membrane</keyword>
<proteinExistence type="predicted"/>
<evidence type="ECO:0000256" key="1">
    <source>
        <dbReference type="SAM" id="Phobius"/>
    </source>
</evidence>